<dbReference type="EMBL" id="CADCTP010000358">
    <property type="protein sequence ID" value="CAA9284556.1"/>
    <property type="molecule type" value="Genomic_DNA"/>
</dbReference>
<name>A0A6J4JQ14_9ACTN</name>
<feature type="non-terminal residue" evidence="2">
    <location>
        <position position="55"/>
    </location>
</feature>
<accession>A0A6J4JQ14</accession>
<evidence type="ECO:0000313" key="2">
    <source>
        <dbReference type="EMBL" id="CAA9284556.1"/>
    </source>
</evidence>
<proteinExistence type="predicted"/>
<reference evidence="2" key="1">
    <citation type="submission" date="2020-02" db="EMBL/GenBank/DDBJ databases">
        <authorList>
            <person name="Meier V. D."/>
        </authorList>
    </citation>
    <scope>NUCLEOTIDE SEQUENCE</scope>
    <source>
        <strain evidence="2">AVDCRST_MAG41</strain>
    </source>
</reference>
<protein>
    <submittedName>
        <fullName evidence="2">Uncharacterized protein</fullName>
    </submittedName>
</protein>
<gene>
    <name evidence="2" type="ORF">AVDCRST_MAG41-3877</name>
</gene>
<dbReference type="AlphaFoldDB" id="A0A6J4JQ14"/>
<evidence type="ECO:0000256" key="1">
    <source>
        <dbReference type="SAM" id="MobiDB-lite"/>
    </source>
</evidence>
<organism evidence="2">
    <name type="scientific">uncultured Mycobacteriales bacterium</name>
    <dbReference type="NCBI Taxonomy" id="581187"/>
    <lineage>
        <taxon>Bacteria</taxon>
        <taxon>Bacillati</taxon>
        <taxon>Actinomycetota</taxon>
        <taxon>Actinomycetes</taxon>
        <taxon>Mycobacteriales</taxon>
        <taxon>environmental samples</taxon>
    </lineage>
</organism>
<sequence>CTGRRAAGGTRSVPSGGGRTPGRSGHFCVSARPIGCTVSQARFDCDKVVHLGCPC</sequence>
<feature type="non-terminal residue" evidence="2">
    <location>
        <position position="1"/>
    </location>
</feature>
<feature type="region of interest" description="Disordered" evidence="1">
    <location>
        <begin position="1"/>
        <end position="25"/>
    </location>
</feature>